<keyword evidence="2" id="KW-0378">Hydrolase</keyword>
<dbReference type="InterPro" id="IPR036278">
    <property type="entry name" value="Sialidase_sf"/>
</dbReference>
<proteinExistence type="predicted"/>
<comment type="caution">
    <text evidence="2">The sequence shown here is derived from an EMBL/GenBank/DDBJ whole genome shotgun (WGS) entry which is preliminary data.</text>
</comment>
<dbReference type="CDD" id="cd15482">
    <property type="entry name" value="Sialidase_non-viral"/>
    <property type="match status" value="1"/>
</dbReference>
<evidence type="ECO:0000313" key="2">
    <source>
        <dbReference type="EMBL" id="KAF2447365.1"/>
    </source>
</evidence>
<name>A0A9P4UEQ6_9PLEO</name>
<reference evidence="2" key="1">
    <citation type="journal article" date="2020" name="Stud. Mycol.">
        <title>101 Dothideomycetes genomes: a test case for predicting lifestyles and emergence of pathogens.</title>
        <authorList>
            <person name="Haridas S."/>
            <person name="Albert R."/>
            <person name="Binder M."/>
            <person name="Bloem J."/>
            <person name="Labutti K."/>
            <person name="Salamov A."/>
            <person name="Andreopoulos B."/>
            <person name="Baker S."/>
            <person name="Barry K."/>
            <person name="Bills G."/>
            <person name="Bluhm B."/>
            <person name="Cannon C."/>
            <person name="Castanera R."/>
            <person name="Culley D."/>
            <person name="Daum C."/>
            <person name="Ezra D."/>
            <person name="Gonzalez J."/>
            <person name="Henrissat B."/>
            <person name="Kuo A."/>
            <person name="Liang C."/>
            <person name="Lipzen A."/>
            <person name="Lutzoni F."/>
            <person name="Magnuson J."/>
            <person name="Mondo S."/>
            <person name="Nolan M."/>
            <person name="Ohm R."/>
            <person name="Pangilinan J."/>
            <person name="Park H.-J."/>
            <person name="Ramirez L."/>
            <person name="Alfaro M."/>
            <person name="Sun H."/>
            <person name="Tritt A."/>
            <person name="Yoshinaga Y."/>
            <person name="Zwiers L.-H."/>
            <person name="Turgeon B."/>
            <person name="Goodwin S."/>
            <person name="Spatafora J."/>
            <person name="Crous P."/>
            <person name="Grigoriev I."/>
        </authorList>
    </citation>
    <scope>NUCLEOTIDE SEQUENCE</scope>
    <source>
        <strain evidence="2">CBS 690.94</strain>
    </source>
</reference>
<dbReference type="Pfam" id="PF13088">
    <property type="entry name" value="BNR_2"/>
    <property type="match status" value="1"/>
</dbReference>
<dbReference type="EMBL" id="MU001497">
    <property type="protein sequence ID" value="KAF2447365.1"/>
    <property type="molecule type" value="Genomic_DNA"/>
</dbReference>
<dbReference type="AlphaFoldDB" id="A0A9P4UEQ6"/>
<dbReference type="SUPFAM" id="SSF50939">
    <property type="entry name" value="Sialidases"/>
    <property type="match status" value="1"/>
</dbReference>
<sequence>MSAEHAPKVPTYTECARTDKSALVAPESVSKDDERAPAIHCTNIAVAGGVKYSMWFGGSYEGSTDTKIYNDDGGETWSIPRELVPGPDGKRNGGPQKNPPIVLSNGDCLAAGSYEVTNPPGSEAYGWIRSDPVELPSDRGKADRSFPGEGKPGHCYMTMRSSVGCIIQADSTNYGRTWGPACRTSLPTNNSGHCVTTSRNGRVIYEDDGKTWKLGATLEDAPLHDDLSEYPCLTPTEEDAEDGVWVSWIWQRREIMIARVVEGR</sequence>
<dbReference type="GO" id="GO:0016787">
    <property type="term" value="F:hydrolase activity"/>
    <property type="evidence" value="ECO:0007669"/>
    <property type="project" value="UniProtKB-KW"/>
</dbReference>
<dbReference type="Gene3D" id="2.120.10.10">
    <property type="match status" value="1"/>
</dbReference>
<dbReference type="PANTHER" id="PTHR43752:SF2">
    <property type="entry name" value="BNR_ASP-BOX REPEAT FAMILY PROTEIN"/>
    <property type="match status" value="1"/>
</dbReference>
<dbReference type="Proteomes" id="UP000799764">
    <property type="component" value="Unassembled WGS sequence"/>
</dbReference>
<evidence type="ECO:0000313" key="3">
    <source>
        <dbReference type="Proteomes" id="UP000799764"/>
    </source>
</evidence>
<organism evidence="2 3">
    <name type="scientific">Karstenula rhodostoma CBS 690.94</name>
    <dbReference type="NCBI Taxonomy" id="1392251"/>
    <lineage>
        <taxon>Eukaryota</taxon>
        <taxon>Fungi</taxon>
        <taxon>Dikarya</taxon>
        <taxon>Ascomycota</taxon>
        <taxon>Pezizomycotina</taxon>
        <taxon>Dothideomycetes</taxon>
        <taxon>Pleosporomycetidae</taxon>
        <taxon>Pleosporales</taxon>
        <taxon>Massarineae</taxon>
        <taxon>Didymosphaeriaceae</taxon>
        <taxon>Karstenula</taxon>
    </lineage>
</organism>
<dbReference type="OrthoDB" id="504663at2759"/>
<keyword evidence="3" id="KW-1185">Reference proteome</keyword>
<dbReference type="InterPro" id="IPR011040">
    <property type="entry name" value="Sialidase"/>
</dbReference>
<evidence type="ECO:0000259" key="1">
    <source>
        <dbReference type="Pfam" id="PF13088"/>
    </source>
</evidence>
<accession>A0A9P4UEQ6</accession>
<feature type="domain" description="Sialidase" evidence="1">
    <location>
        <begin position="71"/>
        <end position="204"/>
    </location>
</feature>
<dbReference type="PANTHER" id="PTHR43752">
    <property type="entry name" value="BNR/ASP-BOX REPEAT FAMILY PROTEIN"/>
    <property type="match status" value="1"/>
</dbReference>
<gene>
    <name evidence="2" type="ORF">P171DRAFT_453581</name>
</gene>
<protein>
    <submittedName>
        <fullName evidence="2">Glycoside hydrolase family 33 protein</fullName>
    </submittedName>
</protein>